<name>A0A1A3GY27_MYCMU</name>
<reference evidence="1 2" key="1">
    <citation type="submission" date="2016-06" db="EMBL/GenBank/DDBJ databases">
        <authorList>
            <person name="Kjaerup R.B."/>
            <person name="Dalgaard T.S."/>
            <person name="Juul-Madsen H.R."/>
        </authorList>
    </citation>
    <scope>NUCLEOTIDE SEQUENCE [LARGE SCALE GENOMIC DNA]</scope>
    <source>
        <strain evidence="1 2">1127319.6</strain>
    </source>
</reference>
<dbReference type="Proteomes" id="UP000093898">
    <property type="component" value="Unassembled WGS sequence"/>
</dbReference>
<proteinExistence type="predicted"/>
<protein>
    <recommendedName>
        <fullName evidence="3">Glutaredoxin domain-containing protein</fullName>
    </recommendedName>
</protein>
<sequence>MGCKLIIGKLRKAGIDPAIIDITKDEGAEAFVKELGALGVPVVTSSVMDPILGFKLDAVDELISLYPKSAA</sequence>
<organism evidence="1 2">
    <name type="scientific">Mycolicibacterium mucogenicum</name>
    <name type="common">Mycobacterium mucogenicum</name>
    <dbReference type="NCBI Taxonomy" id="56689"/>
    <lineage>
        <taxon>Bacteria</taxon>
        <taxon>Bacillati</taxon>
        <taxon>Actinomycetota</taxon>
        <taxon>Actinomycetes</taxon>
        <taxon>Mycobacteriales</taxon>
        <taxon>Mycobacteriaceae</taxon>
        <taxon>Mycolicibacterium</taxon>
    </lineage>
</organism>
<dbReference type="EMBL" id="LZLC01000160">
    <property type="protein sequence ID" value="OBJ40276.1"/>
    <property type="molecule type" value="Genomic_DNA"/>
</dbReference>
<accession>A0A1A3GY27</accession>
<evidence type="ECO:0008006" key="3">
    <source>
        <dbReference type="Google" id="ProtNLM"/>
    </source>
</evidence>
<comment type="caution">
    <text evidence="1">The sequence shown here is derived from an EMBL/GenBank/DDBJ whole genome shotgun (WGS) entry which is preliminary data.</text>
</comment>
<evidence type="ECO:0000313" key="1">
    <source>
        <dbReference type="EMBL" id="OBJ40276.1"/>
    </source>
</evidence>
<dbReference type="AlphaFoldDB" id="A0A1A3GY27"/>
<gene>
    <name evidence="1" type="ORF">A5630_25330</name>
</gene>
<evidence type="ECO:0000313" key="2">
    <source>
        <dbReference type="Proteomes" id="UP000093898"/>
    </source>
</evidence>
<dbReference type="Gene3D" id="3.40.30.10">
    <property type="entry name" value="Glutaredoxin"/>
    <property type="match status" value="1"/>
</dbReference>